<protein>
    <submittedName>
        <fullName evidence="1">Uncharacterized protein</fullName>
    </submittedName>
</protein>
<feature type="non-terminal residue" evidence="1">
    <location>
        <position position="1"/>
    </location>
</feature>
<organism evidence="1">
    <name type="scientific">marine metagenome</name>
    <dbReference type="NCBI Taxonomy" id="408172"/>
    <lineage>
        <taxon>unclassified sequences</taxon>
        <taxon>metagenomes</taxon>
        <taxon>ecological metagenomes</taxon>
    </lineage>
</organism>
<dbReference type="AlphaFoldDB" id="A0A383A9A1"/>
<name>A0A383A9A1_9ZZZZ</name>
<sequence length="138" mass="14448">VVAPTSDATDVTIPTEVQTASTLDEIPLDVAIAETVEEDPVETFVVAPTSDATDVTIPTEVQTASTLDETPLDVAIVETAEEDPVETVVVTETIENAPESEVSSDELWLKTPATDYSVYPATDTVEIAAQAESLAVAA</sequence>
<proteinExistence type="predicted"/>
<accession>A0A383A9A1</accession>
<evidence type="ECO:0000313" key="1">
    <source>
        <dbReference type="EMBL" id="SVE04149.1"/>
    </source>
</evidence>
<gene>
    <name evidence="1" type="ORF">METZ01_LOCUS457003</name>
</gene>
<dbReference type="EMBL" id="UINC01190142">
    <property type="protein sequence ID" value="SVE04149.1"/>
    <property type="molecule type" value="Genomic_DNA"/>
</dbReference>
<reference evidence="1" key="1">
    <citation type="submission" date="2018-05" db="EMBL/GenBank/DDBJ databases">
        <authorList>
            <person name="Lanie J.A."/>
            <person name="Ng W.-L."/>
            <person name="Kazmierczak K.M."/>
            <person name="Andrzejewski T.M."/>
            <person name="Davidsen T.M."/>
            <person name="Wayne K.J."/>
            <person name="Tettelin H."/>
            <person name="Glass J.I."/>
            <person name="Rusch D."/>
            <person name="Podicherti R."/>
            <person name="Tsui H.-C.T."/>
            <person name="Winkler M.E."/>
        </authorList>
    </citation>
    <scope>NUCLEOTIDE SEQUENCE</scope>
</reference>